<gene>
    <name evidence="2" type="ORF">SAMN04487969_102556</name>
</gene>
<proteinExistence type="predicted"/>
<organism evidence="2 3">
    <name type="scientific">Paenibacillus algorifonticola</name>
    <dbReference type="NCBI Taxonomy" id="684063"/>
    <lineage>
        <taxon>Bacteria</taxon>
        <taxon>Bacillati</taxon>
        <taxon>Bacillota</taxon>
        <taxon>Bacilli</taxon>
        <taxon>Bacillales</taxon>
        <taxon>Paenibacillaceae</taxon>
        <taxon>Paenibacillus</taxon>
    </lineage>
</organism>
<feature type="transmembrane region" description="Helical" evidence="1">
    <location>
        <begin position="32"/>
        <end position="51"/>
    </location>
</feature>
<keyword evidence="1" id="KW-1133">Transmembrane helix</keyword>
<protein>
    <submittedName>
        <fullName evidence="2">Uncharacterized protein</fullName>
    </submittedName>
</protein>
<name>A0A1I2AKC7_9BACL</name>
<feature type="transmembrane region" description="Helical" evidence="1">
    <location>
        <begin position="71"/>
        <end position="94"/>
    </location>
</feature>
<keyword evidence="1" id="KW-0812">Transmembrane</keyword>
<evidence type="ECO:0000256" key="1">
    <source>
        <dbReference type="SAM" id="Phobius"/>
    </source>
</evidence>
<accession>A0A1I2AKC7</accession>
<dbReference type="EMBL" id="FONN01000002">
    <property type="protein sequence ID" value="SFE44475.1"/>
    <property type="molecule type" value="Genomic_DNA"/>
</dbReference>
<dbReference type="Proteomes" id="UP000183410">
    <property type="component" value="Unassembled WGS sequence"/>
</dbReference>
<evidence type="ECO:0000313" key="3">
    <source>
        <dbReference type="Proteomes" id="UP000183410"/>
    </source>
</evidence>
<dbReference type="AlphaFoldDB" id="A0A1I2AKC7"/>
<feature type="transmembrane region" description="Helical" evidence="1">
    <location>
        <begin position="144"/>
        <end position="166"/>
    </location>
</feature>
<keyword evidence="3" id="KW-1185">Reference proteome</keyword>
<evidence type="ECO:0000313" key="2">
    <source>
        <dbReference type="EMBL" id="SFE44475.1"/>
    </source>
</evidence>
<feature type="transmembrane region" description="Helical" evidence="1">
    <location>
        <begin position="120"/>
        <end position="138"/>
    </location>
</feature>
<keyword evidence="1" id="KW-0472">Membrane</keyword>
<sequence length="172" mass="19708">MYIFIYIKYIKLNLIKMNRQGMLGMTYQEKKSIVSLISTILIFASYCSYKYLQYPVEGLQTMESFRYWGSFILVLTVVSIVAHIVISIIFNIFFRVTTGEKEPTFADELDKLIDLKANRISFFIFILGFLLAMGSLAINQPTQAMFVILIASGFISDVIGSATKIYHYRKGV</sequence>
<reference evidence="3" key="1">
    <citation type="submission" date="2016-10" db="EMBL/GenBank/DDBJ databases">
        <authorList>
            <person name="Varghese N."/>
            <person name="Submissions S."/>
        </authorList>
    </citation>
    <scope>NUCLEOTIDE SEQUENCE [LARGE SCALE GENOMIC DNA]</scope>
    <source>
        <strain evidence="3">CGMCC 1.10223</strain>
    </source>
</reference>